<gene>
    <name evidence="1" type="ORF">PSAN_02490</name>
    <name evidence="2" type="ORF">SAMN04490179_5605</name>
</gene>
<accession>A0A1H0DRM4</accession>
<dbReference type="Proteomes" id="UP000182470">
    <property type="component" value="Chromosome I"/>
</dbReference>
<dbReference type="AlphaFoldDB" id="A0A1H0DRM4"/>
<protein>
    <submittedName>
        <fullName evidence="2">Uncharacterized protein</fullName>
    </submittedName>
</protein>
<reference evidence="2 3" key="2">
    <citation type="submission" date="2016-10" db="EMBL/GenBank/DDBJ databases">
        <authorList>
            <person name="de Groot N.N."/>
        </authorList>
    </citation>
    <scope>NUCLEOTIDE SEQUENCE [LARGE SCALE GENOMIC DNA]</scope>
    <source>
        <strain evidence="2 3">BS2772</strain>
    </source>
</reference>
<dbReference type="EMBL" id="JXDI01000001">
    <property type="protein sequence ID" value="KAF2407868.1"/>
    <property type="molecule type" value="Genomic_DNA"/>
</dbReference>
<evidence type="ECO:0000313" key="2">
    <source>
        <dbReference type="EMBL" id="SDN72706.1"/>
    </source>
</evidence>
<keyword evidence="4" id="KW-1185">Reference proteome</keyword>
<dbReference type="OrthoDB" id="6994311at2"/>
<sequence>MRYLKITAQDDYDNDVIDAVYLEFFDGVNAKTVAEALVMNTPEHDHGSLKWVLADDINGNGVSNTVDDALARALAKSFLQFQWWKVDQPFNRYLEILAEDLDLDGKPDLVRLRFHEGEGAPTDETLVEAAACVFLNDPAGRYVTLNADVNGDWKTDPWDTTLVVDMARLFLKCDWNNVHVAKPCTFAPTTL</sequence>
<proteinExistence type="predicted"/>
<dbReference type="Proteomes" id="UP000748067">
    <property type="component" value="Unassembled WGS sequence"/>
</dbReference>
<evidence type="ECO:0000313" key="4">
    <source>
        <dbReference type="Proteomes" id="UP000748067"/>
    </source>
</evidence>
<dbReference type="RefSeq" id="WP_083359957.1">
    <property type="nucleotide sequence ID" value="NZ_JXDI01000001.1"/>
</dbReference>
<name>A0A1H0DRM4_9PSED</name>
<evidence type="ECO:0000313" key="3">
    <source>
        <dbReference type="Proteomes" id="UP000182470"/>
    </source>
</evidence>
<evidence type="ECO:0000313" key="1">
    <source>
        <dbReference type="EMBL" id="KAF2407868.1"/>
    </source>
</evidence>
<reference evidence="1 4" key="1">
    <citation type="submission" date="2015-01" db="EMBL/GenBank/DDBJ databases">
        <title>Genome Sequence of Pseudomonas antarctica CMS 35.</title>
        <authorList>
            <person name="Voget S."/>
            <person name="Chow J."/>
            <person name="Daniel R."/>
            <person name="Streit W."/>
        </authorList>
    </citation>
    <scope>NUCLEOTIDE SEQUENCE [LARGE SCALE GENOMIC DNA]</scope>
    <source>
        <strain evidence="1 4">CMS 35</strain>
    </source>
</reference>
<dbReference type="EMBL" id="LT629704">
    <property type="protein sequence ID" value="SDN72706.1"/>
    <property type="molecule type" value="Genomic_DNA"/>
</dbReference>
<organism evidence="2 3">
    <name type="scientific">Pseudomonas antarctica</name>
    <dbReference type="NCBI Taxonomy" id="219572"/>
    <lineage>
        <taxon>Bacteria</taxon>
        <taxon>Pseudomonadati</taxon>
        <taxon>Pseudomonadota</taxon>
        <taxon>Gammaproteobacteria</taxon>
        <taxon>Pseudomonadales</taxon>
        <taxon>Pseudomonadaceae</taxon>
        <taxon>Pseudomonas</taxon>
    </lineage>
</organism>